<dbReference type="AlphaFoldDB" id="A0A9D1GBD6"/>
<dbReference type="GO" id="GO:0016020">
    <property type="term" value="C:membrane"/>
    <property type="evidence" value="ECO:0007669"/>
    <property type="project" value="InterPro"/>
</dbReference>
<dbReference type="EMBL" id="DVKQ01000069">
    <property type="protein sequence ID" value="HIT37890.1"/>
    <property type="molecule type" value="Genomic_DNA"/>
</dbReference>
<feature type="transmembrane region" description="Helical" evidence="3">
    <location>
        <begin position="277"/>
        <end position="298"/>
    </location>
</feature>
<reference evidence="4" key="1">
    <citation type="submission" date="2020-10" db="EMBL/GenBank/DDBJ databases">
        <authorList>
            <person name="Gilroy R."/>
        </authorList>
    </citation>
    <scope>NUCLEOTIDE SEQUENCE</scope>
    <source>
        <strain evidence="4">CHK195-26880</strain>
    </source>
</reference>
<sequence>MKRGEVMLVDEIKKAFGNSTDLIVRPFIIDNREITLVMSEVLGSSSYVNDFILRRLLTIKFQSNDIGSELLNFIPTNNGKILNKLSDMTDYICMGFALILFSDTEAIAIEARATVDRGIPIVNNEASITGSKDAFNENFNTNIGLIRRRIRDCNLYVDGMFVGRSSKTKIGILYMNNIAIKKNVDNIKNKLKKINVDGILDTGNLKSYLDSKTNFFFPTITSTERPDKVAQALLEGKIAIVSDNSPFVLITPTFFVDYLHTSDDYYEKAINTSFIRIIRFLAFIIAIFTPALYIALTTHNQDILPLSLFLNFMEQRDTVPFSALIEALFMSISFEILRESDIRKPASMGTSVSILGGLILGDAAVSAGIISPIMIIVISISAISGLAFSSVEMIYALRWWRFILLFLAMFFGLFGIFVGFIILLASLVTTSSESLPYLAPFSPFIKEEIKDTIVKGNHKKTRFRNPLLTKNRVREKEI</sequence>
<dbReference type="Proteomes" id="UP000886833">
    <property type="component" value="Unassembled WGS sequence"/>
</dbReference>
<organism evidence="4 5">
    <name type="scientific">Candidatus Onthousia faecipullorum</name>
    <dbReference type="NCBI Taxonomy" id="2840887"/>
    <lineage>
        <taxon>Bacteria</taxon>
        <taxon>Bacillati</taxon>
        <taxon>Bacillota</taxon>
        <taxon>Bacilli</taxon>
        <taxon>Candidatus Onthousia</taxon>
    </lineage>
</organism>
<feature type="transmembrane region" description="Helical" evidence="3">
    <location>
        <begin position="373"/>
        <end position="395"/>
    </location>
</feature>
<dbReference type="InterPro" id="IPR004995">
    <property type="entry name" value="Spore_Ger"/>
</dbReference>
<keyword evidence="2 3" id="KW-0472">Membrane</keyword>
<name>A0A9D1GBD6_9FIRM</name>
<dbReference type="PANTHER" id="PTHR22550:SF5">
    <property type="entry name" value="LEUCINE ZIPPER PROTEIN 4"/>
    <property type="match status" value="1"/>
</dbReference>
<dbReference type="PANTHER" id="PTHR22550">
    <property type="entry name" value="SPORE GERMINATION PROTEIN"/>
    <property type="match status" value="1"/>
</dbReference>
<evidence type="ECO:0000256" key="2">
    <source>
        <dbReference type="ARBA" id="ARBA00023136"/>
    </source>
</evidence>
<evidence type="ECO:0000256" key="1">
    <source>
        <dbReference type="ARBA" id="ARBA00005278"/>
    </source>
</evidence>
<evidence type="ECO:0000256" key="3">
    <source>
        <dbReference type="SAM" id="Phobius"/>
    </source>
</evidence>
<dbReference type="Pfam" id="PF03323">
    <property type="entry name" value="GerA"/>
    <property type="match status" value="1"/>
</dbReference>
<keyword evidence="3" id="KW-1133">Transmembrane helix</keyword>
<protein>
    <submittedName>
        <fullName evidence="4">Spore germination protein</fullName>
    </submittedName>
</protein>
<reference evidence="4" key="2">
    <citation type="journal article" date="2021" name="PeerJ">
        <title>Extensive microbial diversity within the chicken gut microbiome revealed by metagenomics and culture.</title>
        <authorList>
            <person name="Gilroy R."/>
            <person name="Ravi A."/>
            <person name="Getino M."/>
            <person name="Pursley I."/>
            <person name="Horton D.L."/>
            <person name="Alikhan N.F."/>
            <person name="Baker D."/>
            <person name="Gharbi K."/>
            <person name="Hall N."/>
            <person name="Watson M."/>
            <person name="Adriaenssens E.M."/>
            <person name="Foster-Nyarko E."/>
            <person name="Jarju S."/>
            <person name="Secka A."/>
            <person name="Antonio M."/>
            <person name="Oren A."/>
            <person name="Chaudhuri R.R."/>
            <person name="La Ragione R."/>
            <person name="Hildebrand F."/>
            <person name="Pallen M.J."/>
        </authorList>
    </citation>
    <scope>NUCLEOTIDE SEQUENCE</scope>
    <source>
        <strain evidence="4">CHK195-26880</strain>
    </source>
</reference>
<keyword evidence="3" id="KW-0812">Transmembrane</keyword>
<accession>A0A9D1GBD6</accession>
<gene>
    <name evidence="4" type="ORF">IAB59_05395</name>
</gene>
<comment type="similarity">
    <text evidence="1">Belongs to the GerABKA family.</text>
</comment>
<dbReference type="InterPro" id="IPR050768">
    <property type="entry name" value="UPF0353/GerABKA_families"/>
</dbReference>
<dbReference type="PIRSF" id="PIRSF005690">
    <property type="entry name" value="GerBA"/>
    <property type="match status" value="1"/>
</dbReference>
<evidence type="ECO:0000313" key="4">
    <source>
        <dbReference type="EMBL" id="HIT37890.1"/>
    </source>
</evidence>
<feature type="transmembrane region" description="Helical" evidence="3">
    <location>
        <begin position="402"/>
        <end position="428"/>
    </location>
</feature>
<evidence type="ECO:0000313" key="5">
    <source>
        <dbReference type="Proteomes" id="UP000886833"/>
    </source>
</evidence>
<dbReference type="GO" id="GO:0009847">
    <property type="term" value="P:spore germination"/>
    <property type="evidence" value="ECO:0007669"/>
    <property type="project" value="InterPro"/>
</dbReference>
<comment type="caution">
    <text evidence="4">The sequence shown here is derived from an EMBL/GenBank/DDBJ whole genome shotgun (WGS) entry which is preliminary data.</text>
</comment>
<proteinExistence type="inferred from homology"/>